<feature type="transmembrane region" description="Helical" evidence="6">
    <location>
        <begin position="161"/>
        <end position="179"/>
    </location>
</feature>
<feature type="transmembrane region" description="Helical" evidence="6">
    <location>
        <begin position="241"/>
        <end position="260"/>
    </location>
</feature>
<evidence type="ECO:0000256" key="4">
    <source>
        <dbReference type="ARBA" id="ARBA00023136"/>
    </source>
</evidence>
<feature type="transmembrane region" description="Helical" evidence="6">
    <location>
        <begin position="63"/>
        <end position="84"/>
    </location>
</feature>
<feature type="transmembrane region" description="Helical" evidence="6">
    <location>
        <begin position="396"/>
        <end position="417"/>
    </location>
</feature>
<feature type="region of interest" description="Disordered" evidence="5">
    <location>
        <begin position="732"/>
        <end position="758"/>
    </location>
</feature>
<dbReference type="GO" id="GO:0005886">
    <property type="term" value="C:plasma membrane"/>
    <property type="evidence" value="ECO:0007669"/>
    <property type="project" value="TreeGrafter"/>
</dbReference>
<accession>A0AAV8VUT6</accession>
<feature type="compositionally biased region" description="Pro residues" evidence="5">
    <location>
        <begin position="859"/>
        <end position="873"/>
    </location>
</feature>
<proteinExistence type="predicted"/>
<dbReference type="Pfam" id="PF13520">
    <property type="entry name" value="AA_permease_2"/>
    <property type="match status" value="1"/>
</dbReference>
<keyword evidence="3 6" id="KW-1133">Transmembrane helix</keyword>
<dbReference type="GO" id="GO:0061459">
    <property type="term" value="F:L-arginine transmembrane transporter activity"/>
    <property type="evidence" value="ECO:0007669"/>
    <property type="project" value="TreeGrafter"/>
</dbReference>
<feature type="transmembrane region" description="Helical" evidence="6">
    <location>
        <begin position="36"/>
        <end position="57"/>
    </location>
</feature>
<dbReference type="Pfam" id="PF13906">
    <property type="entry name" value="AA_permease_C"/>
    <property type="match status" value="1"/>
</dbReference>
<evidence type="ECO:0000256" key="1">
    <source>
        <dbReference type="ARBA" id="ARBA00004141"/>
    </source>
</evidence>
<dbReference type="AlphaFoldDB" id="A0AAV8VUT6"/>
<dbReference type="InterPro" id="IPR029485">
    <property type="entry name" value="CAT_C"/>
</dbReference>
<evidence type="ECO:0000256" key="5">
    <source>
        <dbReference type="SAM" id="MobiDB-lite"/>
    </source>
</evidence>
<feature type="compositionally biased region" description="Basic and acidic residues" evidence="5">
    <location>
        <begin position="936"/>
        <end position="945"/>
    </location>
</feature>
<feature type="transmembrane region" description="Helical" evidence="6">
    <location>
        <begin position="272"/>
        <end position="304"/>
    </location>
</feature>
<evidence type="ECO:0000313" key="9">
    <source>
        <dbReference type="Proteomes" id="UP001159042"/>
    </source>
</evidence>
<feature type="transmembrane region" description="Helical" evidence="6">
    <location>
        <begin position="96"/>
        <end position="117"/>
    </location>
</feature>
<dbReference type="Proteomes" id="UP001159042">
    <property type="component" value="Unassembled WGS sequence"/>
</dbReference>
<dbReference type="Gene3D" id="1.20.1740.10">
    <property type="entry name" value="Amino acid/polyamine transporter I"/>
    <property type="match status" value="2"/>
</dbReference>
<dbReference type="InterPro" id="IPR002293">
    <property type="entry name" value="AA/rel_permease1"/>
</dbReference>
<feature type="transmembrane region" description="Helical" evidence="6">
    <location>
        <begin position="555"/>
        <end position="574"/>
    </location>
</feature>
<dbReference type="PANTHER" id="PTHR43243:SF105">
    <property type="entry name" value="CATIONIC AMINO ACID TRANSPORTER C-TERMINAL DOMAIN-CONTAINING PROTEIN"/>
    <property type="match status" value="1"/>
</dbReference>
<protein>
    <recommendedName>
        <fullName evidence="7">Cationic amino acid transporter C-terminal domain-containing protein</fullName>
    </recommendedName>
</protein>
<sequence length="1149" mass="125708">MGKMSMIWKVLTRKKVIDPVTAEETQLSRVLSTFDLTALGVGSTLGVGVYVLAGHVAKEVAGPAVVLSFFLAAIASVFAGLCYAEFGARAPKAGSAYIYSYVCVGEFIAFVIGWNLILEYVIGSASVARGLSLYLDTLINGTLQNTFEDIAPINVPYLSSYFDFLAFGISVLLSVALAFGMKQSSYVNNGFTILNIFVVGFVVIAGSLKADPANWSISPDQNGTNSTAIGNGGFFPFGVEGMIKGAATCFYGFVGFDCIATTGEEVKNPKRAIPISIILSLFIIFLAYFGTSTVITLMVPYYLQDPDAPIPHAFAHIGWYTAKWIVSIGGIFGLCASLFGAMFPLPRIIYAMANDSLVFKFLGRVNSRFQTPVIGTLVAGLLTGLMAAMFELAQLVNMMSIGTLLAYTIVAASVLLLRYAREEVPQYMPVQTTSDSDDSETYTENKTYNNLDDATTSEEQDLLKESGGSVLGQIFNCGRYRSPTKVSEKIVTAEVFIYCVICILIGLCAIYLKNPIADGEIWAIVLTSVIVFLAAVIIMSMVTQPTSNKELSFKVPLVPLIPALSILVNIYLMLNLDPHTWVRFGVWMAIGLPIYYFSVRPYKEAQNKNVSNKSSINNNITMVHSKQNGNLNGISNKAFVDDETVRGVDAENGFGSKKRPAPQPPNQSNGYLDNEISVEITKLDEILDEAANAIDNNAIERKLSVDTMSNASELVSREENVIAVVHRDNVITPANSHPSSLSSDKKDSLPSSNEPLTFKIDNNNIENVQTENASAPILVVQNEIQNEAPNEDTNASSENNLEPVVNGVTPAIEDKSNLSPVQNESYEAVANFAPPPPPLPPLSDTITLYKNEGAANHLPVPPSQPPPLPLPPPRVEEEKNDETLPSKNINLPVASQTLHIGGNAVVRPTSSNLRSVTLRPTKYRGKSKDEEEEDEKYVPGEENLKPGTEQYKHFLENLGGKLQKPISVPSFIPYVRKTYTNPASPTETKRQSNEDVIDDNINTSDAAEKLSSFISDPTRNKGILGQIDRILSSDKSTADDEEPTKDEEVKGTEIVDNEIYVADPKDVQRSLSSGRVADNDFMEHKNRMQNVFRSMNLKKMDSFKDPNHVENRNVKSLGHNFVVDDKTKHRQAMGEIFKSINLRRKDSQK</sequence>
<feature type="compositionally biased region" description="Basic and acidic residues" evidence="5">
    <location>
        <begin position="874"/>
        <end position="884"/>
    </location>
</feature>
<feature type="transmembrane region" description="Helical" evidence="6">
    <location>
        <begin position="371"/>
        <end position="390"/>
    </location>
</feature>
<feature type="region of interest" description="Disordered" evidence="5">
    <location>
        <begin position="650"/>
        <end position="671"/>
    </location>
</feature>
<evidence type="ECO:0000313" key="8">
    <source>
        <dbReference type="EMBL" id="KAJ8917752.1"/>
    </source>
</evidence>
<evidence type="ECO:0000256" key="2">
    <source>
        <dbReference type="ARBA" id="ARBA00022692"/>
    </source>
</evidence>
<keyword evidence="9" id="KW-1185">Reference proteome</keyword>
<feature type="region of interest" description="Disordered" evidence="5">
    <location>
        <begin position="430"/>
        <end position="450"/>
    </location>
</feature>
<feature type="transmembrane region" description="Helical" evidence="6">
    <location>
        <begin position="186"/>
        <end position="208"/>
    </location>
</feature>
<feature type="domain" description="Cationic amino acid transporter C-terminal" evidence="7">
    <location>
        <begin position="553"/>
        <end position="597"/>
    </location>
</feature>
<feature type="region of interest" description="Disordered" evidence="5">
    <location>
        <begin position="921"/>
        <end position="945"/>
    </location>
</feature>
<evidence type="ECO:0000256" key="6">
    <source>
        <dbReference type="SAM" id="Phobius"/>
    </source>
</evidence>
<name>A0AAV8VUT6_9CUCU</name>
<comment type="subcellular location">
    <subcellularLocation>
        <location evidence="1">Membrane</location>
        <topology evidence="1">Multi-pass membrane protein</topology>
    </subcellularLocation>
</comment>
<feature type="transmembrane region" description="Helical" evidence="6">
    <location>
        <begin position="524"/>
        <end position="543"/>
    </location>
</feature>
<keyword evidence="4 6" id="KW-0472">Membrane</keyword>
<comment type="caution">
    <text evidence="8">The sequence shown here is derived from an EMBL/GenBank/DDBJ whole genome shotgun (WGS) entry which is preliminary data.</text>
</comment>
<keyword evidence="2 6" id="KW-0812">Transmembrane</keyword>
<dbReference type="GO" id="GO:0015189">
    <property type="term" value="F:L-lysine transmembrane transporter activity"/>
    <property type="evidence" value="ECO:0007669"/>
    <property type="project" value="TreeGrafter"/>
</dbReference>
<feature type="transmembrane region" description="Helical" evidence="6">
    <location>
        <begin position="490"/>
        <end position="512"/>
    </location>
</feature>
<feature type="transmembrane region" description="Helical" evidence="6">
    <location>
        <begin position="324"/>
        <end position="350"/>
    </location>
</feature>
<dbReference type="GO" id="GO:0097638">
    <property type="term" value="P:L-arginine import across plasma membrane"/>
    <property type="evidence" value="ECO:0007669"/>
    <property type="project" value="TreeGrafter"/>
</dbReference>
<reference evidence="8 9" key="1">
    <citation type="journal article" date="2023" name="Insect Mol. Biol.">
        <title>Genome sequencing provides insights into the evolution of gene families encoding plant cell wall-degrading enzymes in longhorned beetles.</title>
        <authorList>
            <person name="Shin N.R."/>
            <person name="Okamura Y."/>
            <person name="Kirsch R."/>
            <person name="Pauchet Y."/>
        </authorList>
    </citation>
    <scope>NUCLEOTIDE SEQUENCE [LARGE SCALE GENOMIC DNA]</scope>
    <source>
        <strain evidence="8">EAD_L_NR</strain>
    </source>
</reference>
<organism evidence="8 9">
    <name type="scientific">Exocentrus adspersus</name>
    <dbReference type="NCBI Taxonomy" id="1586481"/>
    <lineage>
        <taxon>Eukaryota</taxon>
        <taxon>Metazoa</taxon>
        <taxon>Ecdysozoa</taxon>
        <taxon>Arthropoda</taxon>
        <taxon>Hexapoda</taxon>
        <taxon>Insecta</taxon>
        <taxon>Pterygota</taxon>
        <taxon>Neoptera</taxon>
        <taxon>Endopterygota</taxon>
        <taxon>Coleoptera</taxon>
        <taxon>Polyphaga</taxon>
        <taxon>Cucujiformia</taxon>
        <taxon>Chrysomeloidea</taxon>
        <taxon>Cerambycidae</taxon>
        <taxon>Lamiinae</taxon>
        <taxon>Acanthocinini</taxon>
        <taxon>Exocentrus</taxon>
    </lineage>
</organism>
<dbReference type="PANTHER" id="PTHR43243">
    <property type="entry name" value="INNER MEMBRANE TRANSPORTER YGJI-RELATED"/>
    <property type="match status" value="1"/>
</dbReference>
<gene>
    <name evidence="8" type="ORF">NQ315_005203</name>
</gene>
<evidence type="ECO:0000256" key="3">
    <source>
        <dbReference type="ARBA" id="ARBA00022989"/>
    </source>
</evidence>
<dbReference type="FunFam" id="1.20.1740.10:FF:000010">
    <property type="entry name" value="probable cationic amino acid transporter"/>
    <property type="match status" value="1"/>
</dbReference>
<feature type="region of interest" description="Disordered" evidence="5">
    <location>
        <begin position="854"/>
        <end position="887"/>
    </location>
</feature>
<dbReference type="GO" id="GO:0000064">
    <property type="term" value="F:L-ornithine transmembrane transporter activity"/>
    <property type="evidence" value="ECO:0007669"/>
    <property type="project" value="TreeGrafter"/>
</dbReference>
<evidence type="ECO:0000259" key="7">
    <source>
        <dbReference type="Pfam" id="PF13906"/>
    </source>
</evidence>
<dbReference type="EMBL" id="JANEYG010000031">
    <property type="protein sequence ID" value="KAJ8917752.1"/>
    <property type="molecule type" value="Genomic_DNA"/>
</dbReference>